<feature type="domain" description="MEDS" evidence="1">
    <location>
        <begin position="14"/>
        <end position="161"/>
    </location>
</feature>
<proteinExistence type="predicted"/>
<gene>
    <name evidence="2" type="ORF">EDD29_7512</name>
</gene>
<evidence type="ECO:0000313" key="2">
    <source>
        <dbReference type="EMBL" id="ROO89803.1"/>
    </source>
</evidence>
<organism evidence="2 3">
    <name type="scientific">Actinocorallia herbida</name>
    <dbReference type="NCBI Taxonomy" id="58109"/>
    <lineage>
        <taxon>Bacteria</taxon>
        <taxon>Bacillati</taxon>
        <taxon>Actinomycetota</taxon>
        <taxon>Actinomycetes</taxon>
        <taxon>Streptosporangiales</taxon>
        <taxon>Thermomonosporaceae</taxon>
        <taxon>Actinocorallia</taxon>
    </lineage>
</organism>
<dbReference type="Proteomes" id="UP000272400">
    <property type="component" value="Unassembled WGS sequence"/>
</dbReference>
<sequence>MQVFRPVRDLLPGDHAWFPYASDEEQGCVIGPWIADGLEIRDKIIYVTDAEHWQLPGLYGHDLSHQVRLGLLTLIPIGEACLTKGMFDPNKLLGTLADEIAKAEEQEFRGIRITAENSWALAQPFGDSRIDFCEQRLNARVAPSVSVTAICQTDVRQCRGGQYGLLDSHHEVRVLPNPDFDDPQLTITRTFRPVGLHLRGEIDDSRRIRFGEALDNLPREAETFELDLAEVTFVSLDAFKELTGFTRRRGPRCRVILRHVDPVVRSVIDVVGRTRLPGIELGDS</sequence>
<comment type="caution">
    <text evidence="2">The sequence shown here is derived from an EMBL/GenBank/DDBJ whole genome shotgun (WGS) entry which is preliminary data.</text>
</comment>
<dbReference type="RefSeq" id="WP_170201732.1">
    <property type="nucleotide sequence ID" value="NZ_RJKE01000001.1"/>
</dbReference>
<accession>A0A3N1D8D1</accession>
<protein>
    <submittedName>
        <fullName evidence="2">DcmR-like sensory protein</fullName>
    </submittedName>
</protein>
<dbReference type="Pfam" id="PF14417">
    <property type="entry name" value="MEDS"/>
    <property type="match status" value="1"/>
</dbReference>
<evidence type="ECO:0000259" key="1">
    <source>
        <dbReference type="Pfam" id="PF14417"/>
    </source>
</evidence>
<name>A0A3N1D8D1_9ACTN</name>
<dbReference type="EMBL" id="RJKE01000001">
    <property type="protein sequence ID" value="ROO89803.1"/>
    <property type="molecule type" value="Genomic_DNA"/>
</dbReference>
<evidence type="ECO:0000313" key="3">
    <source>
        <dbReference type="Proteomes" id="UP000272400"/>
    </source>
</evidence>
<dbReference type="InterPro" id="IPR036513">
    <property type="entry name" value="STAS_dom_sf"/>
</dbReference>
<dbReference type="SUPFAM" id="SSF52091">
    <property type="entry name" value="SpoIIaa-like"/>
    <property type="match status" value="1"/>
</dbReference>
<keyword evidence="3" id="KW-1185">Reference proteome</keyword>
<dbReference type="AlphaFoldDB" id="A0A3N1D8D1"/>
<dbReference type="InterPro" id="IPR025847">
    <property type="entry name" value="MEDS_domain"/>
</dbReference>
<dbReference type="Gene3D" id="3.30.750.24">
    <property type="entry name" value="STAS domain"/>
    <property type="match status" value="1"/>
</dbReference>
<reference evidence="2 3" key="1">
    <citation type="submission" date="2018-11" db="EMBL/GenBank/DDBJ databases">
        <title>Sequencing the genomes of 1000 actinobacteria strains.</title>
        <authorList>
            <person name="Klenk H.-P."/>
        </authorList>
    </citation>
    <scope>NUCLEOTIDE SEQUENCE [LARGE SCALE GENOMIC DNA]</scope>
    <source>
        <strain evidence="2 3">DSM 44254</strain>
    </source>
</reference>